<dbReference type="RefSeq" id="WP_188318743.1">
    <property type="nucleotide sequence ID" value="NZ_JBHUFA010000001.1"/>
</dbReference>
<evidence type="ECO:0000256" key="8">
    <source>
        <dbReference type="ARBA" id="ARBA00022777"/>
    </source>
</evidence>
<sequence length="573" mass="63362">MYRLITPLVFSLVAIIGLGATLSYHENLRLAEEARFKGYAHEAALRVAARAEQHLSLLQSTKALFTAVHDQVSPEAFRSFAAGLDLNGRYRGVQGIGFARVVTPDNQAQVEAQIAETYRVDRKVWPEPVGNLRTAIVLLEPATERNIAAIGYDMATEPRRRAAMEKAVLTGEPVATAPLMLVQEITDVKQTGFLVYLPWYKSVELSALPDGEVEAPLPERKPEDDAATDGDDGLMSPLSGPDGLEIAGFIYAPFRTGDLHEAALETGPYLPIVMDTMDVSEGERLPLYRTEGFEEAEKADRIRAEIKAKVAGRDWLFTIYPTSRFSDPERYYPVYGMGVAVILLAVCAALMTHALFRAVITARALAGANRRSLEEKDLMLQEMKHRLKNAIARIGAMARQAAARSESLEDFVESFQGRLLAMANAQDMLTRSQWSKARMSDLLRAEVSQVLGDDIASDALRGPEVDVNETATQALGLVFHELATNALKYGGVTGPEGNLSVTWTFEGKGAERKLVIDWQERRERAPVPQQKRQGFGSRLIELNVNHELGGSLTRDIDESETRIRLEFPLDRLI</sequence>
<name>A0ABW4JU26_9HYPH</name>
<comment type="catalytic activity">
    <reaction evidence="1">
        <text>ATP + protein L-histidine = ADP + protein N-phospho-L-histidine.</text>
        <dbReference type="EC" id="2.7.13.3"/>
    </reaction>
</comment>
<evidence type="ECO:0000256" key="14">
    <source>
        <dbReference type="SAM" id="Phobius"/>
    </source>
</evidence>
<dbReference type="Gene3D" id="3.30.450.350">
    <property type="entry name" value="CHASE domain"/>
    <property type="match status" value="1"/>
</dbReference>
<organism evidence="16 17">
    <name type="scientific">Roseibium aestuarii</name>
    <dbReference type="NCBI Taxonomy" id="2600299"/>
    <lineage>
        <taxon>Bacteria</taxon>
        <taxon>Pseudomonadati</taxon>
        <taxon>Pseudomonadota</taxon>
        <taxon>Alphaproteobacteria</taxon>
        <taxon>Hyphomicrobiales</taxon>
        <taxon>Stappiaceae</taxon>
        <taxon>Roseibium</taxon>
    </lineage>
</organism>
<keyword evidence="17" id="KW-1185">Reference proteome</keyword>
<dbReference type="PANTHER" id="PTHR41523">
    <property type="entry name" value="TWO-COMPONENT SYSTEM SENSOR PROTEIN"/>
    <property type="match status" value="1"/>
</dbReference>
<evidence type="ECO:0000256" key="2">
    <source>
        <dbReference type="ARBA" id="ARBA00004370"/>
    </source>
</evidence>
<dbReference type="SMART" id="SM01079">
    <property type="entry name" value="CHASE"/>
    <property type="match status" value="1"/>
</dbReference>
<evidence type="ECO:0000256" key="12">
    <source>
        <dbReference type="SAM" id="Coils"/>
    </source>
</evidence>
<comment type="caution">
    <text evidence="16">The sequence shown here is derived from an EMBL/GenBank/DDBJ whole genome shotgun (WGS) entry which is preliminary data.</text>
</comment>
<proteinExistence type="predicted"/>
<dbReference type="InterPro" id="IPR006189">
    <property type="entry name" value="CHASE_dom"/>
</dbReference>
<evidence type="ECO:0000256" key="7">
    <source>
        <dbReference type="ARBA" id="ARBA00022741"/>
    </source>
</evidence>
<evidence type="ECO:0000256" key="9">
    <source>
        <dbReference type="ARBA" id="ARBA00022840"/>
    </source>
</evidence>
<feature type="domain" description="CHASE" evidence="15">
    <location>
        <begin position="68"/>
        <end position="265"/>
    </location>
</feature>
<accession>A0ABW4JU26</accession>
<dbReference type="Gene3D" id="3.30.565.10">
    <property type="entry name" value="Histidine kinase-like ATPase, C-terminal domain"/>
    <property type="match status" value="1"/>
</dbReference>
<evidence type="ECO:0000256" key="4">
    <source>
        <dbReference type="ARBA" id="ARBA00022553"/>
    </source>
</evidence>
<evidence type="ECO:0000256" key="11">
    <source>
        <dbReference type="ARBA" id="ARBA00023136"/>
    </source>
</evidence>
<dbReference type="PANTHER" id="PTHR41523:SF8">
    <property type="entry name" value="ETHYLENE RESPONSE SENSOR PROTEIN"/>
    <property type="match status" value="1"/>
</dbReference>
<evidence type="ECO:0000256" key="1">
    <source>
        <dbReference type="ARBA" id="ARBA00000085"/>
    </source>
</evidence>
<dbReference type="Proteomes" id="UP001597327">
    <property type="component" value="Unassembled WGS sequence"/>
</dbReference>
<evidence type="ECO:0000313" key="16">
    <source>
        <dbReference type="EMBL" id="MFD1695625.1"/>
    </source>
</evidence>
<feature type="transmembrane region" description="Helical" evidence="14">
    <location>
        <begin position="332"/>
        <end position="356"/>
    </location>
</feature>
<keyword evidence="11 14" id="KW-0472">Membrane</keyword>
<dbReference type="EMBL" id="JBHUFA010000001">
    <property type="protein sequence ID" value="MFD1695625.1"/>
    <property type="molecule type" value="Genomic_DNA"/>
</dbReference>
<dbReference type="InterPro" id="IPR042240">
    <property type="entry name" value="CHASE_sf"/>
</dbReference>
<dbReference type="SMART" id="SM00911">
    <property type="entry name" value="HWE_HK"/>
    <property type="match status" value="1"/>
</dbReference>
<dbReference type="PROSITE" id="PS50839">
    <property type="entry name" value="CHASE"/>
    <property type="match status" value="1"/>
</dbReference>
<reference evidence="17" key="1">
    <citation type="journal article" date="2019" name="Int. J. Syst. Evol. Microbiol.">
        <title>The Global Catalogue of Microorganisms (GCM) 10K type strain sequencing project: providing services to taxonomists for standard genome sequencing and annotation.</title>
        <authorList>
            <consortium name="The Broad Institute Genomics Platform"/>
            <consortium name="The Broad Institute Genome Sequencing Center for Infectious Disease"/>
            <person name="Wu L."/>
            <person name="Ma J."/>
        </authorList>
    </citation>
    <scope>NUCLEOTIDE SEQUENCE [LARGE SCALE GENOMIC DNA]</scope>
    <source>
        <strain evidence="17">JCM 3369</strain>
    </source>
</reference>
<keyword evidence="10 14" id="KW-1133">Transmembrane helix</keyword>
<keyword evidence="6 14" id="KW-0812">Transmembrane</keyword>
<comment type="subcellular location">
    <subcellularLocation>
        <location evidence="2">Membrane</location>
    </subcellularLocation>
</comment>
<dbReference type="Pfam" id="PF07536">
    <property type="entry name" value="HWE_HK"/>
    <property type="match status" value="1"/>
</dbReference>
<keyword evidence="5" id="KW-0808">Transferase</keyword>
<keyword evidence="8" id="KW-0418">Kinase</keyword>
<evidence type="ECO:0000259" key="15">
    <source>
        <dbReference type="PROSITE" id="PS50839"/>
    </source>
</evidence>
<keyword evidence="9" id="KW-0067">ATP-binding</keyword>
<keyword evidence="12" id="KW-0175">Coiled coil</keyword>
<feature type="coiled-coil region" evidence="12">
    <location>
        <begin position="373"/>
        <end position="400"/>
    </location>
</feature>
<evidence type="ECO:0000256" key="3">
    <source>
        <dbReference type="ARBA" id="ARBA00012438"/>
    </source>
</evidence>
<evidence type="ECO:0000256" key="13">
    <source>
        <dbReference type="SAM" id="MobiDB-lite"/>
    </source>
</evidence>
<feature type="region of interest" description="Disordered" evidence="13">
    <location>
        <begin position="213"/>
        <end position="237"/>
    </location>
</feature>
<dbReference type="InterPro" id="IPR011102">
    <property type="entry name" value="Sig_transdc_His_kinase_HWE"/>
</dbReference>
<evidence type="ECO:0000256" key="5">
    <source>
        <dbReference type="ARBA" id="ARBA00022679"/>
    </source>
</evidence>
<evidence type="ECO:0000256" key="10">
    <source>
        <dbReference type="ARBA" id="ARBA00022989"/>
    </source>
</evidence>
<evidence type="ECO:0000256" key="6">
    <source>
        <dbReference type="ARBA" id="ARBA00022692"/>
    </source>
</evidence>
<gene>
    <name evidence="16" type="ORF">ACFSC7_08855</name>
</gene>
<protein>
    <recommendedName>
        <fullName evidence="3">histidine kinase</fullName>
        <ecNumber evidence="3">2.7.13.3</ecNumber>
    </recommendedName>
</protein>
<dbReference type="InterPro" id="IPR036890">
    <property type="entry name" value="HATPase_C_sf"/>
</dbReference>
<evidence type="ECO:0000313" key="17">
    <source>
        <dbReference type="Proteomes" id="UP001597327"/>
    </source>
</evidence>
<dbReference type="EC" id="2.7.13.3" evidence="3"/>
<keyword evidence="7" id="KW-0547">Nucleotide-binding</keyword>
<keyword evidence="4" id="KW-0597">Phosphoprotein</keyword>
<dbReference type="Pfam" id="PF03924">
    <property type="entry name" value="CHASE"/>
    <property type="match status" value="1"/>
</dbReference>